<sequence>SQQHPELSHGQHLITAIADQMFGFKTTSWELGRQRSVIELDTPTVTAEQVEALERSVNEKIRERIPVTVRELAADDPEVETVGNGAGKLGGCGKLGWGGFAMHCFLCPVMLQGFFHLL</sequence>
<organism evidence="3 4">
    <name type="scientific">Nothoprocta perdicaria</name>
    <name type="common">Chilean tinamou</name>
    <name type="synonym">Crypturus perdicarius</name>
    <dbReference type="NCBI Taxonomy" id="30464"/>
    <lineage>
        <taxon>Eukaryota</taxon>
        <taxon>Metazoa</taxon>
        <taxon>Chordata</taxon>
        <taxon>Craniata</taxon>
        <taxon>Vertebrata</taxon>
        <taxon>Euteleostomi</taxon>
        <taxon>Archelosauria</taxon>
        <taxon>Archosauria</taxon>
        <taxon>Dinosauria</taxon>
        <taxon>Saurischia</taxon>
        <taxon>Theropoda</taxon>
        <taxon>Coelurosauria</taxon>
        <taxon>Aves</taxon>
        <taxon>Palaeognathae</taxon>
        <taxon>Tinamiformes</taxon>
        <taxon>Tinamidae</taxon>
        <taxon>Nothoprocta</taxon>
    </lineage>
</organism>
<dbReference type="PANTHER" id="PTHR43462">
    <property type="entry name" value="ALANYL-TRNA EDITING PROTEIN"/>
    <property type="match status" value="1"/>
</dbReference>
<evidence type="ECO:0000256" key="1">
    <source>
        <dbReference type="ARBA" id="ARBA00022723"/>
    </source>
</evidence>
<evidence type="ECO:0000256" key="2">
    <source>
        <dbReference type="ARBA" id="ARBA00022833"/>
    </source>
</evidence>
<dbReference type="GO" id="GO:0002196">
    <property type="term" value="F:Ser-tRNA(Ala) deacylase activity"/>
    <property type="evidence" value="ECO:0007669"/>
    <property type="project" value="TreeGrafter"/>
</dbReference>
<keyword evidence="2" id="KW-0862">Zinc</keyword>
<proteinExistence type="predicted"/>
<dbReference type="Gene3D" id="3.30.980.10">
    <property type="entry name" value="Threonyl-trna Synthetase, Chain A, domain 2"/>
    <property type="match status" value="1"/>
</dbReference>
<dbReference type="Ensembl" id="ENSNPET00000003229.1">
    <property type="protein sequence ID" value="ENSNPEP00000003171.1"/>
    <property type="gene ID" value="ENSNPEG00000002427.1"/>
</dbReference>
<keyword evidence="4" id="KW-1185">Reference proteome</keyword>
<protein>
    <submittedName>
        <fullName evidence="3">Uncharacterized protein</fullName>
    </submittedName>
</protein>
<dbReference type="PANTHER" id="PTHR43462:SF1">
    <property type="entry name" value="ALANYL-TRNA EDITING PROTEIN AARSD1"/>
    <property type="match status" value="1"/>
</dbReference>
<dbReference type="Proteomes" id="UP000694420">
    <property type="component" value="Unplaced"/>
</dbReference>
<dbReference type="GO" id="GO:0046872">
    <property type="term" value="F:metal ion binding"/>
    <property type="evidence" value="ECO:0007669"/>
    <property type="project" value="UniProtKB-KW"/>
</dbReference>
<evidence type="ECO:0000313" key="3">
    <source>
        <dbReference type="Ensembl" id="ENSNPEP00000003171.1"/>
    </source>
</evidence>
<keyword evidence="1" id="KW-0479">Metal-binding</keyword>
<reference evidence="3" key="2">
    <citation type="submission" date="2025-09" db="UniProtKB">
        <authorList>
            <consortium name="Ensembl"/>
        </authorList>
    </citation>
    <scope>IDENTIFICATION</scope>
</reference>
<dbReference type="InterPro" id="IPR051335">
    <property type="entry name" value="Alanyl-tRNA_Editing_Enzymes"/>
</dbReference>
<name>A0A8C7E977_NOTPE</name>
<accession>A0A8C7E977</accession>
<dbReference type="InterPro" id="IPR018163">
    <property type="entry name" value="Thr/Ala-tRNA-synth_IIc_edit"/>
</dbReference>
<reference evidence="3" key="1">
    <citation type="submission" date="2025-08" db="UniProtKB">
        <authorList>
            <consortium name="Ensembl"/>
        </authorList>
    </citation>
    <scope>IDENTIFICATION</scope>
</reference>
<dbReference type="AlphaFoldDB" id="A0A8C7E977"/>
<dbReference type="SUPFAM" id="SSF55186">
    <property type="entry name" value="ThrRS/AlaRS common domain"/>
    <property type="match status" value="1"/>
</dbReference>
<evidence type="ECO:0000313" key="4">
    <source>
        <dbReference type="Proteomes" id="UP000694420"/>
    </source>
</evidence>
<dbReference type="GO" id="GO:0000166">
    <property type="term" value="F:nucleotide binding"/>
    <property type="evidence" value="ECO:0007669"/>
    <property type="project" value="InterPro"/>
</dbReference>